<evidence type="ECO:0000256" key="1">
    <source>
        <dbReference type="SAM" id="MobiDB-lite"/>
    </source>
</evidence>
<protein>
    <submittedName>
        <fullName evidence="2">Uncharacterized protein</fullName>
    </submittedName>
</protein>
<organism evidence="2 3">
    <name type="scientific">Siculibacillus lacustris</name>
    <dbReference type="NCBI Taxonomy" id="1549641"/>
    <lineage>
        <taxon>Bacteria</taxon>
        <taxon>Pseudomonadati</taxon>
        <taxon>Pseudomonadota</taxon>
        <taxon>Alphaproteobacteria</taxon>
        <taxon>Hyphomicrobiales</taxon>
        <taxon>Ancalomicrobiaceae</taxon>
        <taxon>Siculibacillus</taxon>
    </lineage>
</organism>
<dbReference type="Proteomes" id="UP000292781">
    <property type="component" value="Unassembled WGS sequence"/>
</dbReference>
<dbReference type="AlphaFoldDB" id="A0A4Q9VIA1"/>
<proteinExistence type="predicted"/>
<reference evidence="2 3" key="1">
    <citation type="submission" date="2019-02" db="EMBL/GenBank/DDBJ databases">
        <title>Siculibacillus lacustris gen. nov., sp. nov., a new rosette-forming bacterium isolated from a freshwater crater lake (Lake St. Ana, Romania).</title>
        <authorList>
            <person name="Felfoldi T."/>
            <person name="Marton Z."/>
            <person name="Szabo A."/>
            <person name="Mentes A."/>
            <person name="Boka K."/>
            <person name="Marialigeti K."/>
            <person name="Mathe I."/>
            <person name="Koncz M."/>
            <person name="Schumann P."/>
            <person name="Toth E."/>
        </authorList>
    </citation>
    <scope>NUCLEOTIDE SEQUENCE [LARGE SCALE GENOMIC DNA]</scope>
    <source>
        <strain evidence="2 3">SA-279</strain>
    </source>
</reference>
<accession>A0A4Q9VIA1</accession>
<feature type="region of interest" description="Disordered" evidence="1">
    <location>
        <begin position="92"/>
        <end position="122"/>
    </location>
</feature>
<comment type="caution">
    <text evidence="2">The sequence shown here is derived from an EMBL/GenBank/DDBJ whole genome shotgun (WGS) entry which is preliminary data.</text>
</comment>
<keyword evidence="3" id="KW-1185">Reference proteome</keyword>
<evidence type="ECO:0000313" key="2">
    <source>
        <dbReference type="EMBL" id="TBW34408.1"/>
    </source>
</evidence>
<gene>
    <name evidence="2" type="ORF">EYW49_18390</name>
</gene>
<evidence type="ECO:0000313" key="3">
    <source>
        <dbReference type="Proteomes" id="UP000292781"/>
    </source>
</evidence>
<dbReference type="EMBL" id="SJFN01000034">
    <property type="protein sequence ID" value="TBW34408.1"/>
    <property type="molecule type" value="Genomic_DNA"/>
</dbReference>
<dbReference type="RefSeq" id="WP_131311093.1">
    <property type="nucleotide sequence ID" value="NZ_SJFN01000034.1"/>
</dbReference>
<sequence>MSLSSAFSGLRRVASRALGAVGIDFGNEEIARAEIVESFHAIRFIPTRQDDRLFLRVHVSENRCSGCYKVGLIDLEAFIIDLIAIRDRIHAGPQAPAAPPPAASTVAIGRPSGPGGRIRRDG</sequence>
<name>A0A4Q9VIA1_9HYPH</name>